<accession>A0A6A6Q879</accession>
<dbReference type="GO" id="GO:0004672">
    <property type="term" value="F:protein kinase activity"/>
    <property type="evidence" value="ECO:0007669"/>
    <property type="project" value="InterPro"/>
</dbReference>
<keyword evidence="2" id="KW-0808">Transferase</keyword>
<dbReference type="InterPro" id="IPR011009">
    <property type="entry name" value="Kinase-like_dom_sf"/>
</dbReference>
<dbReference type="Proteomes" id="UP000799767">
    <property type="component" value="Unassembled WGS sequence"/>
</dbReference>
<gene>
    <name evidence="2" type="ORF">BDY17DRAFT_244947</name>
</gene>
<sequence length="255" mass="28047">MKEGRTGDVRAVKVLHRPTASNEGKIKIDIGRELEAVARFSRPEYARWFVRSSGWFESDDDIFIAMELMPYGNLQQYIGQGLPENEVKVLIAQVLKGLQCMHAAGYTHRDLKPANLLVAQKGPAWHVKIADFGLSKSEDLSSLHTNFGTWGYVAPEVLGLQIDDAEDASRPSYTNAVDIWAIGVIAFVLLTGGLPFPSQDHRPLARYVRGQAPFPADVLRAKNISAAGCAFVESLMAPNPLMRPSAESSADNVWL</sequence>
<dbReference type="PROSITE" id="PS00108">
    <property type="entry name" value="PROTEIN_KINASE_ST"/>
    <property type="match status" value="1"/>
</dbReference>
<evidence type="ECO:0000313" key="2">
    <source>
        <dbReference type="EMBL" id="KAF2488146.1"/>
    </source>
</evidence>
<organism evidence="2 3">
    <name type="scientific">Neohortaea acidophila</name>
    <dbReference type="NCBI Taxonomy" id="245834"/>
    <lineage>
        <taxon>Eukaryota</taxon>
        <taxon>Fungi</taxon>
        <taxon>Dikarya</taxon>
        <taxon>Ascomycota</taxon>
        <taxon>Pezizomycotina</taxon>
        <taxon>Dothideomycetes</taxon>
        <taxon>Dothideomycetidae</taxon>
        <taxon>Mycosphaerellales</taxon>
        <taxon>Teratosphaeriaceae</taxon>
        <taxon>Neohortaea</taxon>
    </lineage>
</organism>
<dbReference type="EMBL" id="MU001631">
    <property type="protein sequence ID" value="KAF2488146.1"/>
    <property type="molecule type" value="Genomic_DNA"/>
</dbReference>
<dbReference type="SMART" id="SM00220">
    <property type="entry name" value="S_TKc"/>
    <property type="match status" value="1"/>
</dbReference>
<dbReference type="RefSeq" id="XP_033594715.1">
    <property type="nucleotide sequence ID" value="XM_033730582.1"/>
</dbReference>
<dbReference type="GO" id="GO:0005524">
    <property type="term" value="F:ATP binding"/>
    <property type="evidence" value="ECO:0007669"/>
    <property type="project" value="InterPro"/>
</dbReference>
<keyword evidence="3" id="KW-1185">Reference proteome</keyword>
<feature type="non-terminal residue" evidence="2">
    <location>
        <position position="255"/>
    </location>
</feature>
<dbReference type="Gene3D" id="1.10.510.10">
    <property type="entry name" value="Transferase(Phosphotransferase) domain 1"/>
    <property type="match status" value="1"/>
</dbReference>
<dbReference type="GeneID" id="54471584"/>
<dbReference type="PROSITE" id="PS50011">
    <property type="entry name" value="PROTEIN_KINASE_DOM"/>
    <property type="match status" value="1"/>
</dbReference>
<reference evidence="2" key="1">
    <citation type="journal article" date="2020" name="Stud. Mycol.">
        <title>101 Dothideomycetes genomes: a test case for predicting lifestyles and emergence of pathogens.</title>
        <authorList>
            <person name="Haridas S."/>
            <person name="Albert R."/>
            <person name="Binder M."/>
            <person name="Bloem J."/>
            <person name="Labutti K."/>
            <person name="Salamov A."/>
            <person name="Andreopoulos B."/>
            <person name="Baker S."/>
            <person name="Barry K."/>
            <person name="Bills G."/>
            <person name="Bluhm B."/>
            <person name="Cannon C."/>
            <person name="Castanera R."/>
            <person name="Culley D."/>
            <person name="Daum C."/>
            <person name="Ezra D."/>
            <person name="Gonzalez J."/>
            <person name="Henrissat B."/>
            <person name="Kuo A."/>
            <person name="Liang C."/>
            <person name="Lipzen A."/>
            <person name="Lutzoni F."/>
            <person name="Magnuson J."/>
            <person name="Mondo S."/>
            <person name="Nolan M."/>
            <person name="Ohm R."/>
            <person name="Pangilinan J."/>
            <person name="Park H.-J."/>
            <person name="Ramirez L."/>
            <person name="Alfaro M."/>
            <person name="Sun H."/>
            <person name="Tritt A."/>
            <person name="Yoshinaga Y."/>
            <person name="Zwiers L.-H."/>
            <person name="Turgeon B."/>
            <person name="Goodwin S."/>
            <person name="Spatafora J."/>
            <person name="Crous P."/>
            <person name="Grigoriev I."/>
        </authorList>
    </citation>
    <scope>NUCLEOTIDE SEQUENCE</scope>
    <source>
        <strain evidence="2">CBS 113389</strain>
    </source>
</reference>
<evidence type="ECO:0000313" key="3">
    <source>
        <dbReference type="Proteomes" id="UP000799767"/>
    </source>
</evidence>
<evidence type="ECO:0000259" key="1">
    <source>
        <dbReference type="PROSITE" id="PS50011"/>
    </source>
</evidence>
<feature type="domain" description="Protein kinase" evidence="1">
    <location>
        <begin position="1"/>
        <end position="255"/>
    </location>
</feature>
<protein>
    <submittedName>
        <fullName evidence="2">Kinase-like domain-containing protein</fullName>
    </submittedName>
</protein>
<dbReference type="AlphaFoldDB" id="A0A6A6Q879"/>
<name>A0A6A6Q879_9PEZI</name>
<dbReference type="InterPro" id="IPR000719">
    <property type="entry name" value="Prot_kinase_dom"/>
</dbReference>
<dbReference type="SUPFAM" id="SSF56112">
    <property type="entry name" value="Protein kinase-like (PK-like)"/>
    <property type="match status" value="1"/>
</dbReference>
<proteinExistence type="predicted"/>
<dbReference type="InterPro" id="IPR008271">
    <property type="entry name" value="Ser/Thr_kinase_AS"/>
</dbReference>
<dbReference type="Pfam" id="PF00069">
    <property type="entry name" value="Pkinase"/>
    <property type="match status" value="1"/>
</dbReference>
<dbReference type="OrthoDB" id="10252171at2759"/>
<dbReference type="PANTHER" id="PTHR24347">
    <property type="entry name" value="SERINE/THREONINE-PROTEIN KINASE"/>
    <property type="match status" value="1"/>
</dbReference>
<keyword evidence="2" id="KW-0418">Kinase</keyword>